<gene>
    <name evidence="1" type="ORF">PHYPSEUDO_015088</name>
</gene>
<proteinExistence type="predicted"/>
<accession>A0A8T1W448</accession>
<dbReference type="Proteomes" id="UP000694044">
    <property type="component" value="Unassembled WGS sequence"/>
</dbReference>
<evidence type="ECO:0000313" key="1">
    <source>
        <dbReference type="EMBL" id="KAG7386883.1"/>
    </source>
</evidence>
<sequence length="120" mass="13250">MRVTSCSKNKITGIAVSWHVCCTKQWGKALMLAKVCWIQRLNFSTRAIVSGAPVTISYVTGEGDLFLGKTIFLSSNRQSKNALWWFVSTSPELAGYRIENVNTGERLCVGYEILAGTNAQ</sequence>
<comment type="caution">
    <text evidence="1">The sequence shown here is derived from an EMBL/GenBank/DDBJ whole genome shotgun (WGS) entry which is preliminary data.</text>
</comment>
<keyword evidence="2" id="KW-1185">Reference proteome</keyword>
<reference evidence="1" key="1">
    <citation type="submission" date="2021-02" db="EMBL/GenBank/DDBJ databases">
        <authorList>
            <person name="Palmer J.M."/>
        </authorList>
    </citation>
    <scope>NUCLEOTIDE SEQUENCE</scope>
    <source>
        <strain evidence="1">SCRP734</strain>
    </source>
</reference>
<dbReference type="EMBL" id="JAGDFM010000090">
    <property type="protein sequence ID" value="KAG7386883.1"/>
    <property type="molecule type" value="Genomic_DNA"/>
</dbReference>
<name>A0A8T1W448_9STRA</name>
<organism evidence="1 2">
    <name type="scientific">Phytophthora pseudosyringae</name>
    <dbReference type="NCBI Taxonomy" id="221518"/>
    <lineage>
        <taxon>Eukaryota</taxon>
        <taxon>Sar</taxon>
        <taxon>Stramenopiles</taxon>
        <taxon>Oomycota</taxon>
        <taxon>Peronosporomycetes</taxon>
        <taxon>Peronosporales</taxon>
        <taxon>Peronosporaceae</taxon>
        <taxon>Phytophthora</taxon>
    </lineage>
</organism>
<evidence type="ECO:0000313" key="2">
    <source>
        <dbReference type="Proteomes" id="UP000694044"/>
    </source>
</evidence>
<protein>
    <submittedName>
        <fullName evidence="1">Uncharacterized protein</fullName>
    </submittedName>
</protein>
<dbReference type="AlphaFoldDB" id="A0A8T1W448"/>